<evidence type="ECO:0000313" key="2">
    <source>
        <dbReference type="Proteomes" id="UP000240717"/>
    </source>
</evidence>
<dbReference type="RefSeq" id="WP_107532740.1">
    <property type="nucleotide sequence ID" value="NZ_JACMUR010000003.1"/>
</dbReference>
<accession>A0A2T4Q1F9</accession>
<name>A0A2T4Q1F9_STAWA</name>
<reference evidence="1 2" key="1">
    <citation type="journal article" date="2016" name="Front. Microbiol.">
        <title>Comprehensive Phylogenetic Analysis of Bovine Non-aureus Staphylococci Species Based on Whole-Genome Sequencing.</title>
        <authorList>
            <person name="Naushad S."/>
            <person name="Barkema H.W."/>
            <person name="Luby C."/>
            <person name="Condas L.A."/>
            <person name="Nobrega D.B."/>
            <person name="Carson D.A."/>
            <person name="De Buck J."/>
        </authorList>
    </citation>
    <scope>NUCLEOTIDE SEQUENCE [LARGE SCALE GENOMIC DNA]</scope>
    <source>
        <strain evidence="1 2">SNUC 2993</strain>
    </source>
</reference>
<comment type="caution">
    <text evidence="1">The sequence shown here is derived from an EMBL/GenBank/DDBJ whole genome shotgun (WGS) entry which is preliminary data.</text>
</comment>
<dbReference type="AlphaFoldDB" id="A0A2T4Q1F9"/>
<dbReference type="Proteomes" id="UP000240717">
    <property type="component" value="Unassembled WGS sequence"/>
</dbReference>
<evidence type="ECO:0000313" key="1">
    <source>
        <dbReference type="EMBL" id="PTI51546.1"/>
    </source>
</evidence>
<proteinExistence type="predicted"/>
<dbReference type="EMBL" id="PZEV01000011">
    <property type="protein sequence ID" value="PTI51546.1"/>
    <property type="molecule type" value="Genomic_DNA"/>
</dbReference>
<protein>
    <submittedName>
        <fullName evidence="1">Uncharacterized protein</fullName>
    </submittedName>
</protein>
<sequence>MIKNHLDAKELCQILPISKSTASKIIRELNEQLESEGYIAIRGKIPIQLVQEKFPHVDFSQGTLKELEESK</sequence>
<gene>
    <name evidence="1" type="ORF">BU085_04570</name>
</gene>
<organism evidence="1 2">
    <name type="scientific">Staphylococcus warneri</name>
    <dbReference type="NCBI Taxonomy" id="1292"/>
    <lineage>
        <taxon>Bacteria</taxon>
        <taxon>Bacillati</taxon>
        <taxon>Bacillota</taxon>
        <taxon>Bacilli</taxon>
        <taxon>Bacillales</taxon>
        <taxon>Staphylococcaceae</taxon>
        <taxon>Staphylococcus</taxon>
    </lineage>
</organism>